<organism evidence="2 3">
    <name type="scientific">Sphaerobolus stellatus (strain SS14)</name>
    <dbReference type="NCBI Taxonomy" id="990650"/>
    <lineage>
        <taxon>Eukaryota</taxon>
        <taxon>Fungi</taxon>
        <taxon>Dikarya</taxon>
        <taxon>Basidiomycota</taxon>
        <taxon>Agaricomycotina</taxon>
        <taxon>Agaricomycetes</taxon>
        <taxon>Phallomycetidae</taxon>
        <taxon>Geastrales</taxon>
        <taxon>Sphaerobolaceae</taxon>
        <taxon>Sphaerobolus</taxon>
    </lineage>
</organism>
<dbReference type="Proteomes" id="UP000054279">
    <property type="component" value="Unassembled WGS sequence"/>
</dbReference>
<accession>A0A0C9U9Y8</accession>
<evidence type="ECO:0000313" key="3">
    <source>
        <dbReference type="Proteomes" id="UP000054279"/>
    </source>
</evidence>
<name>A0A0C9U9Y8_SPHS4</name>
<protein>
    <submittedName>
        <fullName evidence="2">Uncharacterized protein</fullName>
    </submittedName>
</protein>
<feature type="region of interest" description="Disordered" evidence="1">
    <location>
        <begin position="22"/>
        <end position="64"/>
    </location>
</feature>
<dbReference type="HOGENOM" id="CLU_1939466_0_0_1"/>
<feature type="compositionally biased region" description="Polar residues" evidence="1">
    <location>
        <begin position="22"/>
        <end position="34"/>
    </location>
</feature>
<dbReference type="EMBL" id="KN837244">
    <property type="protein sequence ID" value="KIJ31349.1"/>
    <property type="molecule type" value="Genomic_DNA"/>
</dbReference>
<proteinExistence type="predicted"/>
<evidence type="ECO:0000256" key="1">
    <source>
        <dbReference type="SAM" id="MobiDB-lite"/>
    </source>
</evidence>
<keyword evidence="3" id="KW-1185">Reference proteome</keyword>
<reference evidence="2 3" key="1">
    <citation type="submission" date="2014-06" db="EMBL/GenBank/DDBJ databases">
        <title>Evolutionary Origins and Diversification of the Mycorrhizal Mutualists.</title>
        <authorList>
            <consortium name="DOE Joint Genome Institute"/>
            <consortium name="Mycorrhizal Genomics Consortium"/>
            <person name="Kohler A."/>
            <person name="Kuo A."/>
            <person name="Nagy L.G."/>
            <person name="Floudas D."/>
            <person name="Copeland A."/>
            <person name="Barry K.W."/>
            <person name="Cichocki N."/>
            <person name="Veneault-Fourrey C."/>
            <person name="LaButti K."/>
            <person name="Lindquist E.A."/>
            <person name="Lipzen A."/>
            <person name="Lundell T."/>
            <person name="Morin E."/>
            <person name="Murat C."/>
            <person name="Riley R."/>
            <person name="Ohm R."/>
            <person name="Sun H."/>
            <person name="Tunlid A."/>
            <person name="Henrissat B."/>
            <person name="Grigoriev I.V."/>
            <person name="Hibbett D.S."/>
            <person name="Martin F."/>
        </authorList>
    </citation>
    <scope>NUCLEOTIDE SEQUENCE [LARGE SCALE GENOMIC DNA]</scope>
    <source>
        <strain evidence="2 3">SS14</strain>
    </source>
</reference>
<sequence>MEAYTPRTVARKCVKCQYGQEAQATNKYKSASQIDDNEMTDSRSESVSDDNSSIEGDDGDEEGKAEAHTFCGIVRQLQRLVGEDEDYFDVGIEGENPTTGFGSVRRVQFFFGHKHLFTISELFNWDKRYG</sequence>
<evidence type="ECO:0000313" key="2">
    <source>
        <dbReference type="EMBL" id="KIJ31349.1"/>
    </source>
</evidence>
<gene>
    <name evidence="2" type="ORF">M422DRAFT_267021</name>
</gene>
<dbReference type="AlphaFoldDB" id="A0A0C9U9Y8"/>